<keyword evidence="2" id="KW-1185">Reference proteome</keyword>
<dbReference type="EMBL" id="SETE01000006">
    <property type="protein sequence ID" value="RYM32370.1"/>
    <property type="molecule type" value="Genomic_DNA"/>
</dbReference>
<dbReference type="AlphaFoldDB" id="A0A4Q4KHX8"/>
<dbReference type="Proteomes" id="UP000293952">
    <property type="component" value="Unassembled WGS sequence"/>
</dbReference>
<reference evidence="1 2" key="1">
    <citation type="submission" date="2019-02" db="EMBL/GenBank/DDBJ databases">
        <title>Genome sequence of the sea-ice species Brumimicrobium glaciale.</title>
        <authorList>
            <person name="Bowman J.P."/>
        </authorList>
    </citation>
    <scope>NUCLEOTIDE SEQUENCE [LARGE SCALE GENOMIC DNA]</scope>
    <source>
        <strain evidence="1 2">IC156</strain>
    </source>
</reference>
<comment type="caution">
    <text evidence="1">The sequence shown here is derived from an EMBL/GenBank/DDBJ whole genome shotgun (WGS) entry which is preliminary data.</text>
</comment>
<organism evidence="1 2">
    <name type="scientific">Brumimicrobium glaciale</name>
    <dbReference type="NCBI Taxonomy" id="200475"/>
    <lineage>
        <taxon>Bacteria</taxon>
        <taxon>Pseudomonadati</taxon>
        <taxon>Bacteroidota</taxon>
        <taxon>Flavobacteriia</taxon>
        <taxon>Flavobacteriales</taxon>
        <taxon>Crocinitomicaceae</taxon>
        <taxon>Brumimicrobium</taxon>
    </lineage>
</organism>
<sequence length="324" mass="38304">MKHNIFIFSLFLIYQTSFAQDYTRYYQLIDSAKYFIANEDYVKGDYYYQEGLNSYSGFPNDYDKAILNNYVLHNKLNFYLIKSGFSNGLLYRDLKYSLEQYNVPYSKRKLKKIYRKNKLKKKKSALPVHFAMIRDQRSRSKKNGDISKADSITGVKLKKWMVKKPHLFNRFETNYYSSEMIGILMIHSGWKNLESVQDKIYSLTKKGLIHRDVFGSIIERSALYDGYIFTIDSVNQKIAARQNLESRLCNDTYYSNIFVGYGGLRDSERQATILPPIHHLFSEEEINKLRNHLFFSDVSLLYGNPRYLKVSTEEYCDFMEKLGR</sequence>
<evidence type="ECO:0000313" key="1">
    <source>
        <dbReference type="EMBL" id="RYM32370.1"/>
    </source>
</evidence>
<evidence type="ECO:0000313" key="2">
    <source>
        <dbReference type="Proteomes" id="UP000293952"/>
    </source>
</evidence>
<name>A0A4Q4KHX8_9FLAO</name>
<gene>
    <name evidence="1" type="ORF">ERX46_13895</name>
</gene>
<dbReference type="OrthoDB" id="1466683at2"/>
<accession>A0A4Q4KHX8</accession>
<proteinExistence type="predicted"/>
<protein>
    <submittedName>
        <fullName evidence="1">Uncharacterized protein</fullName>
    </submittedName>
</protein>
<dbReference type="RefSeq" id="WP_130094480.1">
    <property type="nucleotide sequence ID" value="NZ_SETE01000006.1"/>
</dbReference>